<evidence type="ECO:0000313" key="1">
    <source>
        <dbReference type="EMBL" id="CAD7408372.1"/>
    </source>
</evidence>
<name>A0A7R9D8B7_TIMCR</name>
<sequence length="200" mass="23044">MVVERSLGSYLGVNSSMCRYWVDLPARFWYVLALATATSVRWLLNGFQVGPKWVAQFVIYHNQELPANSWLFSRANLAKARVYEERVLEAHTSQELRQELLKWSKEPNGRKISASIFHKLCKRLGMFVTALSRDLCVDQFLPNLLLQLIQSSRFGEKNLLNSFAQGKMTMREVRAPPNVPANILERVCAQESIVETEYYV</sequence>
<organism evidence="1">
    <name type="scientific">Timema cristinae</name>
    <name type="common">Walking stick</name>
    <dbReference type="NCBI Taxonomy" id="61476"/>
    <lineage>
        <taxon>Eukaryota</taxon>
        <taxon>Metazoa</taxon>
        <taxon>Ecdysozoa</taxon>
        <taxon>Arthropoda</taxon>
        <taxon>Hexapoda</taxon>
        <taxon>Insecta</taxon>
        <taxon>Pterygota</taxon>
        <taxon>Neoptera</taxon>
        <taxon>Polyneoptera</taxon>
        <taxon>Phasmatodea</taxon>
        <taxon>Timematodea</taxon>
        <taxon>Timematoidea</taxon>
        <taxon>Timematidae</taxon>
        <taxon>Timema</taxon>
    </lineage>
</organism>
<dbReference type="EMBL" id="OC320556">
    <property type="protein sequence ID" value="CAD7408372.1"/>
    <property type="molecule type" value="Genomic_DNA"/>
</dbReference>
<protein>
    <submittedName>
        <fullName evidence="1">Uncharacterized protein</fullName>
    </submittedName>
</protein>
<reference evidence="1" key="1">
    <citation type="submission" date="2020-11" db="EMBL/GenBank/DDBJ databases">
        <authorList>
            <person name="Tran Van P."/>
        </authorList>
    </citation>
    <scope>NUCLEOTIDE SEQUENCE</scope>
</reference>
<proteinExistence type="predicted"/>
<gene>
    <name evidence="1" type="ORF">TCEB3V08_LOCUS9486</name>
</gene>
<dbReference type="AlphaFoldDB" id="A0A7R9D8B7"/>
<accession>A0A7R9D8B7</accession>